<gene>
    <name evidence="14" type="primary">BnaAnng03960D</name>
    <name evidence="13" type="ORF">DARMORV10_A09P43020.1</name>
    <name evidence="14" type="ORF">GSBRNA2T00045908001</name>
</gene>
<evidence type="ECO:0000256" key="4">
    <source>
        <dbReference type="ARBA" id="ARBA00023015"/>
    </source>
</evidence>
<accession>A0A078GYQ7</accession>
<feature type="domain" description="HTH myb-type" evidence="12">
    <location>
        <begin position="1"/>
        <end position="56"/>
    </location>
</feature>
<dbReference type="GO" id="GO:0005694">
    <property type="term" value="C:chromosome"/>
    <property type="evidence" value="ECO:0007669"/>
    <property type="project" value="UniProtKB-SubCell"/>
</dbReference>
<evidence type="ECO:0000259" key="12">
    <source>
        <dbReference type="PROSITE" id="PS51294"/>
    </source>
</evidence>
<dbReference type="STRING" id="3708.A0A078GYQ7"/>
<keyword evidence="8" id="KW-0539">Nucleus</keyword>
<dbReference type="PROSITE" id="PS51294">
    <property type="entry name" value="HTH_MYB"/>
    <property type="match status" value="1"/>
</dbReference>
<dbReference type="PROSITE" id="PS50090">
    <property type="entry name" value="MYB_LIKE"/>
    <property type="match status" value="1"/>
</dbReference>
<dbReference type="OMA" id="ILHHVEK"/>
<dbReference type="PaxDb" id="3708-A0A078GYQ7"/>
<dbReference type="InterPro" id="IPR044597">
    <property type="entry name" value="SMH1-6"/>
</dbReference>
<dbReference type="Proteomes" id="UP000028999">
    <property type="component" value="Unassembled WGS sequence"/>
</dbReference>
<evidence type="ECO:0000256" key="5">
    <source>
        <dbReference type="ARBA" id="ARBA00023054"/>
    </source>
</evidence>
<dbReference type="Gramene" id="CDY30621">
    <property type="protein sequence ID" value="CDY30621"/>
    <property type="gene ID" value="GSBRNA2T00045908001"/>
</dbReference>
<dbReference type="PANTHER" id="PTHR46267">
    <property type="entry name" value="SINGLE MYB HISTONE 4"/>
    <property type="match status" value="1"/>
</dbReference>
<keyword evidence="5 10" id="KW-0175">Coiled coil</keyword>
<protein>
    <recommendedName>
        <fullName evidence="9">MYB transcription factor</fullName>
    </recommendedName>
</protein>
<evidence type="ECO:0000313" key="15">
    <source>
        <dbReference type="Proteomes" id="UP000028999"/>
    </source>
</evidence>
<proteinExistence type="predicted"/>
<name>A0A078GYQ7_BRANA</name>
<keyword evidence="7" id="KW-0804">Transcription</keyword>
<evidence type="ECO:0000256" key="10">
    <source>
        <dbReference type="SAM" id="Coils"/>
    </source>
</evidence>
<evidence type="ECO:0000256" key="9">
    <source>
        <dbReference type="ARBA" id="ARBA00032813"/>
    </source>
</evidence>
<dbReference type="GO" id="GO:0005730">
    <property type="term" value="C:nucleolus"/>
    <property type="evidence" value="ECO:0007669"/>
    <property type="project" value="UniProtKB-SubCell"/>
</dbReference>
<evidence type="ECO:0000256" key="3">
    <source>
        <dbReference type="ARBA" id="ARBA00022454"/>
    </source>
</evidence>
<feature type="domain" description="Myb-like" evidence="11">
    <location>
        <begin position="4"/>
        <end position="57"/>
    </location>
</feature>
<keyword evidence="3" id="KW-0158">Chromosome</keyword>
<evidence type="ECO:0000259" key="11">
    <source>
        <dbReference type="PROSITE" id="PS50090"/>
    </source>
</evidence>
<keyword evidence="6" id="KW-0238">DNA-binding</keyword>
<reference evidence="14" key="2">
    <citation type="submission" date="2014-06" db="EMBL/GenBank/DDBJ databases">
        <authorList>
            <person name="Genoscope - CEA"/>
        </authorList>
    </citation>
    <scope>NUCLEOTIDE SEQUENCE</scope>
</reference>
<dbReference type="Proteomes" id="UP001295469">
    <property type="component" value="Chromosome A09"/>
</dbReference>
<keyword evidence="4" id="KW-0805">Transcription regulation</keyword>
<evidence type="ECO:0000256" key="6">
    <source>
        <dbReference type="ARBA" id="ARBA00023125"/>
    </source>
</evidence>
<evidence type="ECO:0000313" key="14">
    <source>
        <dbReference type="EMBL" id="CDY30621.1"/>
    </source>
</evidence>
<dbReference type="EMBL" id="LK032256">
    <property type="protein sequence ID" value="CDY30621.1"/>
    <property type="molecule type" value="Genomic_DNA"/>
</dbReference>
<dbReference type="EMBL" id="HG994363">
    <property type="protein sequence ID" value="CAF2046390.1"/>
    <property type="molecule type" value="Genomic_DNA"/>
</dbReference>
<dbReference type="SUPFAM" id="SSF46689">
    <property type="entry name" value="Homeodomain-like"/>
    <property type="match status" value="1"/>
</dbReference>
<dbReference type="CDD" id="cd11660">
    <property type="entry name" value="SANT_TRF"/>
    <property type="match status" value="1"/>
</dbReference>
<evidence type="ECO:0000256" key="2">
    <source>
        <dbReference type="ARBA" id="ARBA00004604"/>
    </source>
</evidence>
<dbReference type="Gene3D" id="1.10.246.220">
    <property type="match status" value="1"/>
</dbReference>
<evidence type="ECO:0000313" key="13">
    <source>
        <dbReference type="EMBL" id="CAF2046390.1"/>
    </source>
</evidence>
<dbReference type="InterPro" id="IPR017930">
    <property type="entry name" value="Myb_dom"/>
</dbReference>
<dbReference type="InterPro" id="IPR001005">
    <property type="entry name" value="SANT/Myb"/>
</dbReference>
<reference evidence="14 15" key="1">
    <citation type="journal article" date="2014" name="Science">
        <title>Plant genetics. Early allopolyploid evolution in the post-Neolithic Brassica napus oilseed genome.</title>
        <authorList>
            <person name="Chalhoub B."/>
            <person name="Denoeud F."/>
            <person name="Liu S."/>
            <person name="Parkin I.A."/>
            <person name="Tang H."/>
            <person name="Wang X."/>
            <person name="Chiquet J."/>
            <person name="Belcram H."/>
            <person name="Tong C."/>
            <person name="Samans B."/>
            <person name="Correa M."/>
            <person name="Da Silva C."/>
            <person name="Just J."/>
            <person name="Falentin C."/>
            <person name="Koh C.S."/>
            <person name="Le Clainche I."/>
            <person name="Bernard M."/>
            <person name="Bento P."/>
            <person name="Noel B."/>
            <person name="Labadie K."/>
            <person name="Alberti A."/>
            <person name="Charles M."/>
            <person name="Arnaud D."/>
            <person name="Guo H."/>
            <person name="Daviaud C."/>
            <person name="Alamery S."/>
            <person name="Jabbari K."/>
            <person name="Zhao M."/>
            <person name="Edger P.P."/>
            <person name="Chelaifa H."/>
            <person name="Tack D."/>
            <person name="Lassalle G."/>
            <person name="Mestiri I."/>
            <person name="Schnel N."/>
            <person name="Le Paslier M.C."/>
            <person name="Fan G."/>
            <person name="Renault V."/>
            <person name="Bayer P.E."/>
            <person name="Golicz A.A."/>
            <person name="Manoli S."/>
            <person name="Lee T.H."/>
            <person name="Thi V.H."/>
            <person name="Chalabi S."/>
            <person name="Hu Q."/>
            <person name="Fan C."/>
            <person name="Tollenaere R."/>
            <person name="Lu Y."/>
            <person name="Battail C."/>
            <person name="Shen J."/>
            <person name="Sidebottom C.H."/>
            <person name="Wang X."/>
            <person name="Canaguier A."/>
            <person name="Chauveau A."/>
            <person name="Berard A."/>
            <person name="Deniot G."/>
            <person name="Guan M."/>
            <person name="Liu Z."/>
            <person name="Sun F."/>
            <person name="Lim Y.P."/>
            <person name="Lyons E."/>
            <person name="Town C.D."/>
            <person name="Bancroft I."/>
            <person name="Wang X."/>
            <person name="Meng J."/>
            <person name="Ma J."/>
            <person name="Pires J.C."/>
            <person name="King G.J."/>
            <person name="Brunel D."/>
            <person name="Delourme R."/>
            <person name="Renard M."/>
            <person name="Aury J.M."/>
            <person name="Adams K.L."/>
            <person name="Batley J."/>
            <person name="Snowdon R.J."/>
            <person name="Tost J."/>
            <person name="Edwards D."/>
            <person name="Zhou Y."/>
            <person name="Hua W."/>
            <person name="Sharpe A.G."/>
            <person name="Paterson A.H."/>
            <person name="Guan C."/>
            <person name="Wincker P."/>
        </authorList>
    </citation>
    <scope>NUCLEOTIDE SEQUENCE [LARGE SCALE GENOMIC DNA]</scope>
    <source>
        <strain evidence="15">cv. Darmor-bzh</strain>
    </source>
</reference>
<dbReference type="GO" id="GO:0003691">
    <property type="term" value="F:double-stranded telomeric DNA binding"/>
    <property type="evidence" value="ECO:0007669"/>
    <property type="project" value="InterPro"/>
</dbReference>
<evidence type="ECO:0000256" key="1">
    <source>
        <dbReference type="ARBA" id="ARBA00004286"/>
    </source>
</evidence>
<dbReference type="InterPro" id="IPR009057">
    <property type="entry name" value="Homeodomain-like_sf"/>
</dbReference>
<dbReference type="AlphaFoldDB" id="A0A078GYQ7"/>
<sequence>MGGRKKMWTPKEVTALRDGVRKYGSGKWSGILSDSKYGRALKARSNVDLKDKWRNLGAGTFGSRKKKVLAIVAVANDNDGEQEIVPASPVNDDDEGLFASVDTFILEAITSWKKLLRPNKKWILHHVEKNNRYTISPTYAAAEAEQSSPQLLLEGVVNHTKSQEDGEAFKINGMTEEEASSAAAIALEEAEFARAEAEEAAREADRAEEEAEAMQDYAKAVKEVWKNLMRSQTW</sequence>
<comment type="subcellular location">
    <subcellularLocation>
        <location evidence="1">Chromosome</location>
    </subcellularLocation>
    <subcellularLocation>
        <location evidence="2">Nucleus</location>
        <location evidence="2">Nucleolus</location>
    </subcellularLocation>
</comment>
<evidence type="ECO:0000256" key="8">
    <source>
        <dbReference type="ARBA" id="ARBA00023242"/>
    </source>
</evidence>
<dbReference type="FunFam" id="1.10.10.60:FF:000168">
    <property type="entry name" value="Telomere repeat-binding factor 1"/>
    <property type="match status" value="1"/>
</dbReference>
<evidence type="ECO:0000256" key="7">
    <source>
        <dbReference type="ARBA" id="ARBA00023163"/>
    </source>
</evidence>
<dbReference type="SMR" id="A0A078GYQ7"/>
<keyword evidence="15" id="KW-1185">Reference proteome</keyword>
<organism evidence="14 15">
    <name type="scientific">Brassica napus</name>
    <name type="common">Rape</name>
    <dbReference type="NCBI Taxonomy" id="3708"/>
    <lineage>
        <taxon>Eukaryota</taxon>
        <taxon>Viridiplantae</taxon>
        <taxon>Streptophyta</taxon>
        <taxon>Embryophyta</taxon>
        <taxon>Tracheophyta</taxon>
        <taxon>Spermatophyta</taxon>
        <taxon>Magnoliopsida</taxon>
        <taxon>eudicotyledons</taxon>
        <taxon>Gunneridae</taxon>
        <taxon>Pentapetalae</taxon>
        <taxon>rosids</taxon>
        <taxon>malvids</taxon>
        <taxon>Brassicales</taxon>
        <taxon>Brassicaceae</taxon>
        <taxon>Brassiceae</taxon>
        <taxon>Brassica</taxon>
    </lineage>
</organism>
<reference evidence="13" key="3">
    <citation type="submission" date="2021-01" db="EMBL/GenBank/DDBJ databases">
        <authorList>
            <consortium name="Genoscope - CEA"/>
            <person name="William W."/>
        </authorList>
    </citation>
    <scope>NUCLEOTIDE SEQUENCE</scope>
</reference>
<dbReference type="PANTHER" id="PTHR46267:SF13">
    <property type="entry name" value="(RAPE) HYPOTHETICAL PROTEIN"/>
    <property type="match status" value="1"/>
</dbReference>
<dbReference type="SMART" id="SM00717">
    <property type="entry name" value="SANT"/>
    <property type="match status" value="1"/>
</dbReference>
<feature type="coiled-coil region" evidence="10">
    <location>
        <begin position="183"/>
        <end position="224"/>
    </location>
</feature>
<dbReference type="Pfam" id="PF00249">
    <property type="entry name" value="Myb_DNA-binding"/>
    <property type="match status" value="1"/>
</dbReference>